<feature type="transmembrane region" description="Helical" evidence="7">
    <location>
        <begin position="14"/>
        <end position="38"/>
    </location>
</feature>
<dbReference type="AlphaFoldDB" id="A0A174SD87"/>
<dbReference type="GO" id="GO:0005886">
    <property type="term" value="C:plasma membrane"/>
    <property type="evidence" value="ECO:0007669"/>
    <property type="project" value="UniProtKB-SubCell"/>
</dbReference>
<evidence type="ECO:0000313" key="10">
    <source>
        <dbReference type="Proteomes" id="UP000315827"/>
    </source>
</evidence>
<evidence type="ECO:0000256" key="2">
    <source>
        <dbReference type="ARBA" id="ARBA00007430"/>
    </source>
</evidence>
<feature type="transmembrane region" description="Helical" evidence="7">
    <location>
        <begin position="150"/>
        <end position="167"/>
    </location>
</feature>
<gene>
    <name evidence="9" type="ORF">FSA05_14655</name>
    <name evidence="8" type="ORF">LI194_11385</name>
</gene>
<dbReference type="EMBL" id="JAJCNI010000012">
    <property type="protein sequence ID" value="MCB6518399.1"/>
    <property type="molecule type" value="Genomic_DNA"/>
</dbReference>
<sequence>MAEQSLKDKTAKGLFWGGVSNGVQQILALLFGIFLSRILSPGDYGMVGMLTIFTGFANALQESGFSAALTNKLDIKHEDYNSVFWFNIVVGIGLYVILFFSAPLIAVFFDQPDLLWVSRIVFLSFLFGCFGTAQAAYLFKNLMVKERAKIDIYALLLSNTAALIMALNGMAYWGIAIQGVLYIGLGTFLRWYYSPWRPTFSFNLQPLREMFPFSARLLLTNLFSQMSTNIFSILLGKFYTVQQVGYYSQGYKWMNMGGSFITGMISGVAQPVFAQVSYEKERQVQVLRKMIRFTAFISFPLMFGMALVANELILITVTEKWAPCVPILQLLCVWGAFSPICELYKNIVISHGKSNIYLYANVIFGVLQILLLIMMLPYGILWMVAAYVLAYLCWLLVWHCFASHLIGVRLYHVIRDILPYFLITLSVLSCAWWVSFFSGNIYIRFALKIIVSAILYIGIMWGVKSVIFKECIGFLWKR</sequence>
<evidence type="ECO:0000256" key="4">
    <source>
        <dbReference type="ARBA" id="ARBA00022692"/>
    </source>
</evidence>
<feature type="transmembrane region" description="Helical" evidence="7">
    <location>
        <begin position="44"/>
        <end position="61"/>
    </location>
</feature>
<dbReference type="PANTHER" id="PTHR30250">
    <property type="entry name" value="PST FAMILY PREDICTED COLANIC ACID TRANSPORTER"/>
    <property type="match status" value="1"/>
</dbReference>
<feature type="transmembrane region" description="Helical" evidence="7">
    <location>
        <begin position="384"/>
        <end position="405"/>
    </location>
</feature>
<dbReference type="RefSeq" id="WP_057326738.1">
    <property type="nucleotide sequence ID" value="NZ_JADMVU010000041.1"/>
</dbReference>
<keyword evidence="5 7" id="KW-1133">Transmembrane helix</keyword>
<evidence type="ECO:0000256" key="7">
    <source>
        <dbReference type="SAM" id="Phobius"/>
    </source>
</evidence>
<dbReference type="Pfam" id="PF13440">
    <property type="entry name" value="Polysacc_synt_3"/>
    <property type="match status" value="1"/>
</dbReference>
<keyword evidence="3" id="KW-1003">Cell membrane</keyword>
<dbReference type="InterPro" id="IPR050833">
    <property type="entry name" value="Poly_Biosynth_Transport"/>
</dbReference>
<feature type="transmembrane region" description="Helical" evidence="7">
    <location>
        <begin position="327"/>
        <end position="344"/>
    </location>
</feature>
<keyword evidence="6 7" id="KW-0472">Membrane</keyword>
<feature type="transmembrane region" description="Helical" evidence="7">
    <location>
        <begin position="115"/>
        <end position="138"/>
    </location>
</feature>
<feature type="transmembrane region" description="Helical" evidence="7">
    <location>
        <begin position="173"/>
        <end position="193"/>
    </location>
</feature>
<feature type="transmembrane region" description="Helical" evidence="7">
    <location>
        <begin position="82"/>
        <end position="109"/>
    </location>
</feature>
<feature type="transmembrane region" description="Helical" evidence="7">
    <location>
        <begin position="441"/>
        <end position="463"/>
    </location>
</feature>
<accession>A0A174SD87</accession>
<evidence type="ECO:0000313" key="9">
    <source>
        <dbReference type="EMBL" id="TWV60503.1"/>
    </source>
</evidence>
<evidence type="ECO:0000256" key="1">
    <source>
        <dbReference type="ARBA" id="ARBA00004651"/>
    </source>
</evidence>
<evidence type="ECO:0000256" key="3">
    <source>
        <dbReference type="ARBA" id="ARBA00022475"/>
    </source>
</evidence>
<feature type="transmembrane region" description="Helical" evidence="7">
    <location>
        <begin position="356"/>
        <end position="378"/>
    </location>
</feature>
<dbReference type="Proteomes" id="UP001198806">
    <property type="component" value="Unassembled WGS sequence"/>
</dbReference>
<feature type="transmembrane region" description="Helical" evidence="7">
    <location>
        <begin position="290"/>
        <end position="315"/>
    </location>
</feature>
<reference evidence="9 10" key="1">
    <citation type="submission" date="2019-07" db="EMBL/GenBank/DDBJ databases">
        <title>Genome sequencing of Parabacteroides distasonis iSURF_7.</title>
        <authorList>
            <person name="Degefu H.N."/>
            <person name="Ruoff K.L."/>
            <person name="Price C.E."/>
            <person name="Valls R.A."/>
            <person name="O'Toole G.A."/>
        </authorList>
    </citation>
    <scope>NUCLEOTIDE SEQUENCE [LARGE SCALE GENOMIC DNA]</scope>
    <source>
        <strain evidence="9 10">CFPLTA003_1B</strain>
    </source>
</reference>
<feature type="transmembrane region" description="Helical" evidence="7">
    <location>
        <begin position="256"/>
        <end position="278"/>
    </location>
</feature>
<evidence type="ECO:0000256" key="6">
    <source>
        <dbReference type="ARBA" id="ARBA00023136"/>
    </source>
</evidence>
<dbReference type="EMBL" id="VOHW01000009">
    <property type="protein sequence ID" value="TWV60503.1"/>
    <property type="molecule type" value="Genomic_DNA"/>
</dbReference>
<dbReference type="Proteomes" id="UP000315827">
    <property type="component" value="Unassembled WGS sequence"/>
</dbReference>
<protein>
    <submittedName>
        <fullName evidence="9">Lipopolysaccharide biosynthesis protein</fullName>
    </submittedName>
</protein>
<comment type="caution">
    <text evidence="9">The sequence shown here is derived from an EMBL/GenBank/DDBJ whole genome shotgun (WGS) entry which is preliminary data.</text>
</comment>
<evidence type="ECO:0000256" key="5">
    <source>
        <dbReference type="ARBA" id="ARBA00022989"/>
    </source>
</evidence>
<name>A0A174SD87_PARDI</name>
<dbReference type="CDD" id="cd13127">
    <property type="entry name" value="MATE_tuaB_like"/>
    <property type="match status" value="1"/>
</dbReference>
<feature type="transmembrane region" description="Helical" evidence="7">
    <location>
        <begin position="213"/>
        <end position="236"/>
    </location>
</feature>
<dbReference type="PANTHER" id="PTHR30250:SF10">
    <property type="entry name" value="LIPOPOLYSACCHARIDE BIOSYNTHESIS PROTEIN WZXC"/>
    <property type="match status" value="1"/>
</dbReference>
<proteinExistence type="inferred from homology"/>
<evidence type="ECO:0000313" key="8">
    <source>
        <dbReference type="EMBL" id="MCB6518399.1"/>
    </source>
</evidence>
<comment type="subcellular location">
    <subcellularLocation>
        <location evidence="1">Cell membrane</location>
        <topology evidence="1">Multi-pass membrane protein</topology>
    </subcellularLocation>
</comment>
<reference evidence="8" key="2">
    <citation type="submission" date="2021-10" db="EMBL/GenBank/DDBJ databases">
        <title>Collection of gut derived symbiotic bacterial strains cultured from healthy donors.</title>
        <authorList>
            <person name="Lin H."/>
            <person name="Littmann E."/>
            <person name="Kohout C."/>
            <person name="Pamer E.G."/>
        </authorList>
    </citation>
    <scope>NUCLEOTIDE SEQUENCE</scope>
    <source>
        <strain evidence="8">DFI.2.94</strain>
    </source>
</reference>
<comment type="similarity">
    <text evidence="2">Belongs to the polysaccharide synthase family.</text>
</comment>
<keyword evidence="4 7" id="KW-0812">Transmembrane</keyword>
<feature type="transmembrane region" description="Helical" evidence="7">
    <location>
        <begin position="417"/>
        <end position="435"/>
    </location>
</feature>
<organism evidence="9 10">
    <name type="scientific">Parabacteroides distasonis</name>
    <dbReference type="NCBI Taxonomy" id="823"/>
    <lineage>
        <taxon>Bacteria</taxon>
        <taxon>Pseudomonadati</taxon>
        <taxon>Bacteroidota</taxon>
        <taxon>Bacteroidia</taxon>
        <taxon>Bacteroidales</taxon>
        <taxon>Tannerellaceae</taxon>
        <taxon>Parabacteroides</taxon>
    </lineage>
</organism>